<reference evidence="2" key="2">
    <citation type="journal article" date="2008" name="Nucleic Acids Res.">
        <title>The rice annotation project database (RAP-DB): 2008 update.</title>
        <authorList>
            <consortium name="The rice annotation project (RAP)"/>
        </authorList>
    </citation>
    <scope>GENOME REANNOTATION</scope>
    <source>
        <strain evidence="2">cv. Nipponbare</strain>
    </source>
</reference>
<dbReference type="AlphaFoldDB" id="C7IYQ6"/>
<proteinExistence type="predicted"/>
<dbReference type="EMBL" id="AP008208">
    <property type="protein sequence ID" value="BAH91668.1"/>
    <property type="molecule type" value="Genomic_DNA"/>
</dbReference>
<evidence type="ECO:0000313" key="2">
    <source>
        <dbReference type="Proteomes" id="UP000000763"/>
    </source>
</evidence>
<name>C7IYQ6_ORYSJ</name>
<protein>
    <submittedName>
        <fullName evidence="1">Os02g0452850 protein</fullName>
    </submittedName>
</protein>
<evidence type="ECO:0000313" key="1">
    <source>
        <dbReference type="EMBL" id="BAH91668.1"/>
    </source>
</evidence>
<sequence length="66" mass="7427">ATKREVRVPEESFISTESEGICGVFYPDVESLESVEQEYMAGSEGTHVMDDNQEGLYDDAEIDYDN</sequence>
<gene>
    <name evidence="1" type="ordered locus">Os02g0452850</name>
</gene>
<dbReference type="KEGG" id="dosa:Os02g0452850"/>
<reference evidence="1 2" key="1">
    <citation type="journal article" date="2005" name="Nature">
        <title>The map-based sequence of the rice genome.</title>
        <authorList>
            <consortium name="International rice genome sequencing project (IRGSP)"/>
            <person name="Matsumoto T."/>
            <person name="Wu J."/>
            <person name="Kanamori H."/>
            <person name="Katayose Y."/>
            <person name="Fujisawa M."/>
            <person name="Namiki N."/>
            <person name="Mizuno H."/>
            <person name="Yamamoto K."/>
            <person name="Antonio B.A."/>
            <person name="Baba T."/>
            <person name="Sakata K."/>
            <person name="Nagamura Y."/>
            <person name="Aoki H."/>
            <person name="Arikawa K."/>
            <person name="Arita K."/>
            <person name="Bito T."/>
            <person name="Chiden Y."/>
            <person name="Fujitsuka N."/>
            <person name="Fukunaka R."/>
            <person name="Hamada M."/>
            <person name="Harada C."/>
            <person name="Hayashi A."/>
            <person name="Hijishita S."/>
            <person name="Honda M."/>
            <person name="Hosokawa S."/>
            <person name="Ichikawa Y."/>
            <person name="Idonuma A."/>
            <person name="Iijima M."/>
            <person name="Ikeda M."/>
            <person name="Ikeno M."/>
            <person name="Ito K."/>
            <person name="Ito S."/>
            <person name="Ito T."/>
            <person name="Ito Y."/>
            <person name="Ito Y."/>
            <person name="Iwabuchi A."/>
            <person name="Kamiya K."/>
            <person name="Karasawa W."/>
            <person name="Kurita K."/>
            <person name="Katagiri S."/>
            <person name="Kikuta A."/>
            <person name="Kobayashi H."/>
            <person name="Kobayashi N."/>
            <person name="Machita K."/>
            <person name="Maehara T."/>
            <person name="Masukawa M."/>
            <person name="Mizubayashi T."/>
            <person name="Mukai Y."/>
            <person name="Nagasaki H."/>
            <person name="Nagata Y."/>
            <person name="Naito S."/>
            <person name="Nakashima M."/>
            <person name="Nakama Y."/>
            <person name="Nakamichi Y."/>
            <person name="Nakamura M."/>
            <person name="Meguro A."/>
            <person name="Negishi M."/>
            <person name="Ohta I."/>
            <person name="Ohta T."/>
            <person name="Okamoto M."/>
            <person name="Ono N."/>
            <person name="Saji S."/>
            <person name="Sakaguchi M."/>
            <person name="Sakai K."/>
            <person name="Shibata M."/>
            <person name="Shimokawa T."/>
            <person name="Song J."/>
            <person name="Takazaki Y."/>
            <person name="Terasawa K."/>
            <person name="Tsugane M."/>
            <person name="Tsuji K."/>
            <person name="Ueda S."/>
            <person name="Waki K."/>
            <person name="Yamagata H."/>
            <person name="Yamamoto M."/>
            <person name="Yamamoto S."/>
            <person name="Yamane H."/>
            <person name="Yoshiki S."/>
            <person name="Yoshihara R."/>
            <person name="Yukawa K."/>
            <person name="Zhong H."/>
            <person name="Yano M."/>
            <person name="Yuan Q."/>
            <person name="Ouyang S."/>
            <person name="Liu J."/>
            <person name="Jones K.M."/>
            <person name="Gansberger K."/>
            <person name="Moffat K."/>
            <person name="Hill J."/>
            <person name="Bera J."/>
            <person name="Fadrosh D."/>
            <person name="Jin S."/>
            <person name="Johri S."/>
            <person name="Kim M."/>
            <person name="Overton L."/>
            <person name="Reardon M."/>
            <person name="Tsitrin T."/>
            <person name="Vuong H."/>
            <person name="Weaver B."/>
            <person name="Ciecko A."/>
            <person name="Tallon L."/>
            <person name="Jackson J."/>
            <person name="Pai G."/>
            <person name="Aken S.V."/>
            <person name="Utterback T."/>
            <person name="Reidmuller S."/>
            <person name="Feldblyum T."/>
            <person name="Hsiao J."/>
            <person name="Zismann V."/>
            <person name="Iobst S."/>
            <person name="de Vazeille A.R."/>
            <person name="Buell C.R."/>
            <person name="Ying K."/>
            <person name="Li Y."/>
            <person name="Lu T."/>
            <person name="Huang Y."/>
            <person name="Zhao Q."/>
            <person name="Feng Q."/>
            <person name="Zhang L."/>
            <person name="Zhu J."/>
            <person name="Weng Q."/>
            <person name="Mu J."/>
            <person name="Lu Y."/>
            <person name="Fan D."/>
            <person name="Liu Y."/>
            <person name="Guan J."/>
            <person name="Zhang Y."/>
            <person name="Yu S."/>
            <person name="Liu X."/>
            <person name="Zhang Y."/>
            <person name="Hong G."/>
            <person name="Han B."/>
            <person name="Choisne N."/>
            <person name="Demange N."/>
            <person name="Orjeda G."/>
            <person name="Samain S."/>
            <person name="Cattolico L."/>
            <person name="Pelletier E."/>
            <person name="Couloux A."/>
            <person name="Segurens B."/>
            <person name="Wincker P."/>
            <person name="D'Hont A."/>
            <person name="Scarpelli C."/>
            <person name="Weissenbach J."/>
            <person name="Salanoubat M."/>
            <person name="Quetier F."/>
            <person name="Yu Y."/>
            <person name="Kim H.R."/>
            <person name="Rambo T."/>
            <person name="Currie J."/>
            <person name="Collura K."/>
            <person name="Luo M."/>
            <person name="Yang T."/>
            <person name="Ammiraju J.S.S."/>
            <person name="Engler F."/>
            <person name="Soderlund C."/>
            <person name="Wing R.A."/>
            <person name="Palmer L.E."/>
            <person name="de la Bastide M."/>
            <person name="Spiegel L."/>
            <person name="Nascimento L."/>
            <person name="Zutavern T."/>
            <person name="O'Shaughnessy A."/>
            <person name="Dike S."/>
            <person name="Dedhia N."/>
            <person name="Preston R."/>
            <person name="Balija V."/>
            <person name="McCombie W.R."/>
            <person name="Chow T."/>
            <person name="Chen H."/>
            <person name="Chung M."/>
            <person name="Chen C."/>
            <person name="Shaw J."/>
            <person name="Wu H."/>
            <person name="Hsiao K."/>
            <person name="Chao Y."/>
            <person name="Chu M."/>
            <person name="Cheng C."/>
            <person name="Hour A."/>
            <person name="Lee P."/>
            <person name="Lin S."/>
            <person name="Lin Y."/>
            <person name="Liou J."/>
            <person name="Liu S."/>
            <person name="Hsing Y."/>
            <person name="Raghuvanshi S."/>
            <person name="Mohanty A."/>
            <person name="Bharti A.K."/>
            <person name="Gaur A."/>
            <person name="Gupta V."/>
            <person name="Kumar D."/>
            <person name="Ravi V."/>
            <person name="Vij S."/>
            <person name="Kapur A."/>
            <person name="Khurana P."/>
            <person name="Khurana P."/>
            <person name="Khurana J.P."/>
            <person name="Tyagi A.K."/>
            <person name="Gaikwad K."/>
            <person name="Singh A."/>
            <person name="Dalal V."/>
            <person name="Srivastava S."/>
            <person name="Dixit A."/>
            <person name="Pal A.K."/>
            <person name="Ghazi I.A."/>
            <person name="Yadav M."/>
            <person name="Pandit A."/>
            <person name="Bhargava A."/>
            <person name="Sureshbabu K."/>
            <person name="Batra K."/>
            <person name="Sharma T.R."/>
            <person name="Mohapatra T."/>
            <person name="Singh N.K."/>
            <person name="Messing J."/>
            <person name="Nelson A.B."/>
            <person name="Fuks G."/>
            <person name="Kavchok S."/>
            <person name="Keizer G."/>
            <person name="Linton E."/>
            <person name="Llaca V."/>
            <person name="Song R."/>
            <person name="Tanyolac B."/>
            <person name="Young S."/>
            <person name="Ho-Il K."/>
            <person name="Hahn J.H."/>
            <person name="Sangsakoo G."/>
            <person name="Vanavichit A."/>
            <person name="de Mattos Luiz.A.T."/>
            <person name="Zimmer P.D."/>
            <person name="Malone G."/>
            <person name="Dellagostin O."/>
            <person name="de Oliveira A.C."/>
            <person name="Bevan M."/>
            <person name="Bancroft I."/>
            <person name="Minx P."/>
            <person name="Cordum H."/>
            <person name="Wilson R."/>
            <person name="Cheng Z."/>
            <person name="Jin W."/>
            <person name="Jiang J."/>
            <person name="Leong S.A."/>
            <person name="Iwama H."/>
            <person name="Gojobori T."/>
            <person name="Itoh T."/>
            <person name="Niimura Y."/>
            <person name="Fujii Y."/>
            <person name="Habara T."/>
            <person name="Sakai H."/>
            <person name="Sato Y."/>
            <person name="Wilson G."/>
            <person name="Kumar K."/>
            <person name="McCouch S."/>
            <person name="Juretic N."/>
            <person name="Hoen D."/>
            <person name="Wright S."/>
            <person name="Bruskiewich R."/>
            <person name="Bureau T."/>
            <person name="Miyao A."/>
            <person name="Hirochika H."/>
            <person name="Nishikawa T."/>
            <person name="Kadowaki K."/>
            <person name="Sugiura M."/>
            <person name="Burr B."/>
            <person name="Sasaki T."/>
        </authorList>
    </citation>
    <scope>NUCLEOTIDE SEQUENCE [LARGE SCALE GENOMIC DNA]</scope>
    <source>
        <strain evidence="2">cv. Nipponbare</strain>
    </source>
</reference>
<organism evidence="1 2">
    <name type="scientific">Oryza sativa subsp. japonica</name>
    <name type="common">Rice</name>
    <dbReference type="NCBI Taxonomy" id="39947"/>
    <lineage>
        <taxon>Eukaryota</taxon>
        <taxon>Viridiplantae</taxon>
        <taxon>Streptophyta</taxon>
        <taxon>Embryophyta</taxon>
        <taxon>Tracheophyta</taxon>
        <taxon>Spermatophyta</taxon>
        <taxon>Magnoliopsida</taxon>
        <taxon>Liliopsida</taxon>
        <taxon>Poales</taxon>
        <taxon>Poaceae</taxon>
        <taxon>BOP clade</taxon>
        <taxon>Oryzoideae</taxon>
        <taxon>Oryzeae</taxon>
        <taxon>Oryzinae</taxon>
        <taxon>Oryza</taxon>
        <taxon>Oryza sativa</taxon>
    </lineage>
</organism>
<feature type="non-terminal residue" evidence="1">
    <location>
        <position position="1"/>
    </location>
</feature>
<accession>C7IYQ6</accession>
<dbReference type="Proteomes" id="UP000000763">
    <property type="component" value="Chromosome 2"/>
</dbReference>